<dbReference type="Pfam" id="PF20674">
    <property type="entry name" value="SpaA_3"/>
    <property type="match status" value="2"/>
</dbReference>
<keyword evidence="6" id="KW-1185">Reference proteome</keyword>
<evidence type="ECO:0000259" key="3">
    <source>
        <dbReference type="Pfam" id="PF20674"/>
    </source>
</evidence>
<dbReference type="Pfam" id="PF24514">
    <property type="entry name" value="SpaA_4"/>
    <property type="match status" value="2"/>
</dbReference>
<evidence type="ECO:0000313" key="5">
    <source>
        <dbReference type="EMBL" id="AXA84941.1"/>
    </source>
</evidence>
<accession>A0A344J7D1</accession>
<sequence length="699" mass="68702">MVLNTQGAGGAGGTGANGYVAGIAGGNGSVTLTPTLATLSLVKSKVSGNNSAVTVTFSSTNLVTTPASAVSGGADNTPGTATAPVVISNVTTDVTVTEASFDRADYSLASATCTDSRTNTSFTPAVSGNTITIAPANMAPASVITCTLRNAQADKRPQVVIEKQSVGGTGTFDFTLANLNNSSNNAVTSLQLNTGTANPAQSQTLRWSDNGSTVTITEAAVAGYTTSYVCTNATAGPTQTPRIPASGTGAGNTATIPVSALAAKAYWTCRFTNTKPRTLTVTKALAPAADNGSFVMTANGTAGTAGGNGATASSSTAAVGSTVLFSEAASGSTSLANYTSAIACVQTASPTFAVAFTAGTDNQSGSLVMPDADVTCTITNTRKPVQLRLAKAWGTGPHTGVTASIGATTGLNPNTNAFNAAGGTAATSSSVTAYAGQVATLPAETMSGAAITNYTVALACDNGVVPSGTNGAASNTITIPSTLASNTTVTCTYTNTRNTTATLTLAKVVNNTTGGSATTADFTLTATGPVTISGTHGAAPITNATVSAGTYTLSETNVANYTASAWTCSNGVTVNASRQIALAGGASTTCTITNAFTNAADLSVTKTNSQTSVVRGGTTDYSIVVTNNGPANANGATFRDTPSSGLTNCSITACSSTPASGVTCPAVGSTIASPGGSAFTLTNFPNGASINVTVRCTVQ</sequence>
<name>A0A344J7D1_9GAMM</name>
<dbReference type="NCBIfam" id="TIGR01451">
    <property type="entry name" value="B_ant_repeat"/>
    <property type="match status" value="1"/>
</dbReference>
<dbReference type="KEGG" id="lue:DCD74_09855"/>
<protein>
    <submittedName>
        <fullName evidence="5">Uncharacterized protein</fullName>
    </submittedName>
</protein>
<dbReference type="InterPro" id="IPR001434">
    <property type="entry name" value="OmcB-like_DUF11"/>
</dbReference>
<evidence type="ECO:0000259" key="4">
    <source>
        <dbReference type="Pfam" id="PF24514"/>
    </source>
</evidence>
<dbReference type="Pfam" id="PF19403">
    <property type="entry name" value="SpaA_2"/>
    <property type="match status" value="1"/>
</dbReference>
<evidence type="ECO:0000313" key="6">
    <source>
        <dbReference type="Proteomes" id="UP000251842"/>
    </source>
</evidence>
<organism evidence="5 6">
    <name type="scientific">Solilutibacter oculi</name>
    <dbReference type="NCBI Taxonomy" id="2698682"/>
    <lineage>
        <taxon>Bacteria</taxon>
        <taxon>Pseudomonadati</taxon>
        <taxon>Pseudomonadota</taxon>
        <taxon>Gammaproteobacteria</taxon>
        <taxon>Lysobacterales</taxon>
        <taxon>Lysobacteraceae</taxon>
        <taxon>Solilutibacter</taxon>
    </lineage>
</organism>
<proteinExistence type="predicted"/>
<feature type="domain" description="DUF11" evidence="1">
    <location>
        <begin position="601"/>
        <end position="698"/>
    </location>
</feature>
<dbReference type="InterPro" id="IPR047589">
    <property type="entry name" value="DUF11_rpt"/>
</dbReference>
<reference evidence="6" key="1">
    <citation type="submission" date="2018-05" db="EMBL/GenBank/DDBJ databases">
        <title>Luteimonas pekinense sp. nov., isolated from human Meibomian gland secretions, Beijing, China.</title>
        <authorList>
            <person name="Wen T."/>
            <person name="Bai H."/>
            <person name="Lv H."/>
        </authorList>
    </citation>
    <scope>NUCLEOTIDE SEQUENCE [LARGE SCALE GENOMIC DNA]</scope>
    <source>
        <strain evidence="6">83-4</strain>
    </source>
</reference>
<dbReference type="Pfam" id="PF01345">
    <property type="entry name" value="DUF11"/>
    <property type="match status" value="1"/>
</dbReference>
<dbReference type="Proteomes" id="UP000251842">
    <property type="component" value="Chromosome"/>
</dbReference>
<gene>
    <name evidence="5" type="ORF">DCD74_09855</name>
</gene>
<feature type="domain" description="SpaA-like prealbumin fold" evidence="4">
    <location>
        <begin position="44"/>
        <end position="151"/>
    </location>
</feature>
<evidence type="ECO:0000259" key="2">
    <source>
        <dbReference type="Pfam" id="PF19403"/>
    </source>
</evidence>
<feature type="domain" description="SpaA-like prealbumin fold" evidence="3">
    <location>
        <begin position="414"/>
        <end position="497"/>
    </location>
</feature>
<dbReference type="InterPro" id="IPR055371">
    <property type="entry name" value="SpaA_PFL_dom_4"/>
</dbReference>
<feature type="domain" description="SpaA-like prealbumin fold" evidence="3">
    <location>
        <begin position="297"/>
        <end position="382"/>
    </location>
</feature>
<dbReference type="AlphaFoldDB" id="A0A344J7D1"/>
<feature type="domain" description="SpaA-like prealbumin fold" evidence="4">
    <location>
        <begin position="159"/>
        <end position="275"/>
    </location>
</feature>
<dbReference type="OrthoDB" id="6034831at2"/>
<evidence type="ECO:0000259" key="1">
    <source>
        <dbReference type="Pfam" id="PF01345"/>
    </source>
</evidence>
<dbReference type="InterPro" id="IPR045826">
    <property type="entry name" value="SpaA_PFL_dom_2"/>
</dbReference>
<dbReference type="InterPro" id="IPR048834">
    <property type="entry name" value="SpaA_pre-album"/>
</dbReference>
<feature type="domain" description="SpaA-like prealbumin fold" evidence="2">
    <location>
        <begin position="500"/>
        <end position="592"/>
    </location>
</feature>
<dbReference type="EMBL" id="CP029556">
    <property type="protein sequence ID" value="AXA84941.1"/>
    <property type="molecule type" value="Genomic_DNA"/>
</dbReference>